<evidence type="ECO:0000313" key="2">
    <source>
        <dbReference type="Proteomes" id="UP000188481"/>
    </source>
</evidence>
<accession>A0A1V3J1Y8</accession>
<organism evidence="1 2">
    <name type="scientific">Rodentibacter genomosp. 1</name>
    <dbReference type="NCBI Taxonomy" id="1908264"/>
    <lineage>
        <taxon>Bacteria</taxon>
        <taxon>Pseudomonadati</taxon>
        <taxon>Pseudomonadota</taxon>
        <taxon>Gammaproteobacteria</taxon>
        <taxon>Pasteurellales</taxon>
        <taxon>Pasteurellaceae</taxon>
        <taxon>Rodentibacter</taxon>
    </lineage>
</organism>
<reference evidence="1 2" key="1">
    <citation type="submission" date="2016-10" db="EMBL/GenBank/DDBJ databases">
        <title>Rodentibacter gen. nov. and new species.</title>
        <authorList>
            <person name="Christensen H."/>
        </authorList>
    </citation>
    <scope>NUCLEOTIDE SEQUENCE [LARGE SCALE GENOMIC DNA]</scope>
    <source>
        <strain evidence="2">ppn416</strain>
    </source>
</reference>
<proteinExistence type="predicted"/>
<keyword evidence="2" id="KW-1185">Reference proteome</keyword>
<evidence type="ECO:0000313" key="1">
    <source>
        <dbReference type="EMBL" id="OOF48707.1"/>
    </source>
</evidence>
<dbReference type="RefSeq" id="WP_077543023.1">
    <property type="nucleotide sequence ID" value="NZ_MLHN01000025.1"/>
</dbReference>
<dbReference type="AlphaFoldDB" id="A0A1V3J1Y8"/>
<name>A0A1V3J1Y8_9PAST</name>
<dbReference type="Proteomes" id="UP000188481">
    <property type="component" value="Unassembled WGS sequence"/>
</dbReference>
<protein>
    <submittedName>
        <fullName evidence="1">Uncharacterized protein</fullName>
    </submittedName>
</protein>
<sequence>MNTQALLDNQSIQELAFAETLKQFKAKTGASNEQFSRLMKNSETFKTAFTQKMAEFALGLIDTLKQESVI</sequence>
<dbReference type="EMBL" id="MLHN01000025">
    <property type="protein sequence ID" value="OOF48707.1"/>
    <property type="molecule type" value="Genomic_DNA"/>
</dbReference>
<gene>
    <name evidence="1" type="ORF">BKK54_10365</name>
</gene>
<comment type="caution">
    <text evidence="1">The sequence shown here is derived from an EMBL/GenBank/DDBJ whole genome shotgun (WGS) entry which is preliminary data.</text>
</comment>